<accession>A0ABM7NKZ4</accession>
<name>A0ABM7NKZ4_9FIRM</name>
<evidence type="ECO:0000256" key="1">
    <source>
        <dbReference type="SAM" id="Phobius"/>
    </source>
</evidence>
<sequence>MRTRIKLLVVLVSVLYILSMFFGIRFFLGMNTNQKRQLSNFVLISINRAKQGNEDYWKNVLIFSLGMILLCLCIWGLSNLHRYMQLLNVGVIIFKGFSFGLSTAIFFYAYKLNGITFFLSYILLKELIVFIFLIILILYSFIVLFFKDRMVRIDKRLFTIVGIIIIFLLFGILIIDNMVAKLACKLI</sequence>
<dbReference type="RefSeq" id="WP_207181484.1">
    <property type="nucleotide sequence ID" value="NZ_AP024480.1"/>
</dbReference>
<dbReference type="EMBL" id="AP024480">
    <property type="protein sequence ID" value="BCS80788.1"/>
    <property type="molecule type" value="Genomic_DNA"/>
</dbReference>
<feature type="transmembrane region" description="Helical" evidence="1">
    <location>
        <begin position="157"/>
        <end position="175"/>
    </location>
</feature>
<gene>
    <name evidence="2" type="ORF">CaldiYA01_07480</name>
</gene>
<reference evidence="2 3" key="1">
    <citation type="submission" date="2021-02" db="EMBL/GenBank/DDBJ databases">
        <title>Nitrogen-fixing ability and nitrogen fixation related genes of thermophilic fermentative bacteria in the genus Caldicellulosiruptor.</title>
        <authorList>
            <person name="Chen Y."/>
            <person name="Nishihara A."/>
            <person name="Haruta S."/>
        </authorList>
    </citation>
    <scope>NUCLEOTIDE SEQUENCE [LARGE SCALE GENOMIC DNA]</scope>
    <source>
        <strain evidence="2 3">YA01</strain>
    </source>
</reference>
<keyword evidence="1" id="KW-0472">Membrane</keyword>
<feature type="transmembrane region" description="Helical" evidence="1">
    <location>
        <begin position="7"/>
        <end position="28"/>
    </location>
</feature>
<feature type="transmembrane region" description="Helical" evidence="1">
    <location>
        <begin position="122"/>
        <end position="145"/>
    </location>
</feature>
<feature type="transmembrane region" description="Helical" evidence="1">
    <location>
        <begin position="89"/>
        <end position="110"/>
    </location>
</feature>
<evidence type="ECO:0000313" key="3">
    <source>
        <dbReference type="Proteomes" id="UP000663623"/>
    </source>
</evidence>
<keyword evidence="3" id="KW-1185">Reference proteome</keyword>
<organism evidence="2 3">
    <name type="scientific">Caldicellulosiruptor diazotrophicus</name>
    <dbReference type="NCBI Taxonomy" id="2806205"/>
    <lineage>
        <taxon>Bacteria</taxon>
        <taxon>Bacillati</taxon>
        <taxon>Bacillota</taxon>
        <taxon>Bacillota incertae sedis</taxon>
        <taxon>Caldicellulosiruptorales</taxon>
        <taxon>Caldicellulosiruptoraceae</taxon>
        <taxon>Caldicellulosiruptor</taxon>
    </lineage>
</organism>
<keyword evidence="1" id="KW-1133">Transmembrane helix</keyword>
<protein>
    <submittedName>
        <fullName evidence="2">Uncharacterized protein</fullName>
    </submittedName>
</protein>
<evidence type="ECO:0000313" key="2">
    <source>
        <dbReference type="EMBL" id="BCS80788.1"/>
    </source>
</evidence>
<proteinExistence type="predicted"/>
<feature type="transmembrane region" description="Helical" evidence="1">
    <location>
        <begin position="56"/>
        <end position="77"/>
    </location>
</feature>
<keyword evidence="1" id="KW-0812">Transmembrane</keyword>
<dbReference type="Proteomes" id="UP000663623">
    <property type="component" value="Chromosome"/>
</dbReference>